<evidence type="ECO:0000313" key="2">
    <source>
        <dbReference type="Proteomes" id="UP000199228"/>
    </source>
</evidence>
<gene>
    <name evidence="1" type="ORF">SAMN02910417_02039</name>
</gene>
<protein>
    <submittedName>
        <fullName evidence="1">DNA polymerase III sliding clamp (Beta) subunit, PCNA homolog</fullName>
    </submittedName>
</protein>
<dbReference type="AlphaFoldDB" id="A0A1G6C3T2"/>
<dbReference type="EMBL" id="FMXR01000015">
    <property type="protein sequence ID" value="SDB27529.1"/>
    <property type="molecule type" value="Genomic_DNA"/>
</dbReference>
<name>A0A1G6C3T2_EUBOX</name>
<dbReference type="RefSeq" id="WP_090174258.1">
    <property type="nucleotide sequence ID" value="NZ_FMXR01000015.1"/>
</dbReference>
<reference evidence="1 2" key="1">
    <citation type="submission" date="2016-10" db="EMBL/GenBank/DDBJ databases">
        <authorList>
            <person name="de Groot N.N."/>
        </authorList>
    </citation>
    <scope>NUCLEOTIDE SEQUENCE [LARGE SCALE GENOMIC DNA]</scope>
    <source>
        <strain evidence="1 2">DSM 3217</strain>
    </source>
</reference>
<dbReference type="OrthoDB" id="8421503at2"/>
<dbReference type="Gene3D" id="3.10.150.10">
    <property type="entry name" value="DNA Polymerase III, subunit A, domain 2"/>
    <property type="match status" value="2"/>
</dbReference>
<sequence length="360" mass="38778">MKNVNKIISLATSNKITPNVGVDFTSNKIYASNGALYLEAICPFDMKGKGETFLPAKAMGAVAKMRNVKSFSLTKTGVSVKGDLGTTKLNLTDKPVPKRAVGEEVAKMPFEALQTVLKGAVDTTEEGSVSSTALTSGVFVSVKDGLLKAISTDGKRMSRVQMKNEELKDCDVLTFPVAFAQLLTSLNGIGEAVLSRTKEGVLCVTCENVMASCAKQDIEAKALKNVISSMDSLVDKANIRLSIDGEELLEAVQSVMNFDGKMVILSEKDKMLKVSSDSQLSEIDLNVNISTRKGDKEVPKVAYSAEYLARTLKNVLALQEGGDVILRLSEYYKNSFVANFETVTGGDVKGEYLVLPINTK</sequence>
<accession>A0A1G6C3T2</accession>
<evidence type="ECO:0000313" key="1">
    <source>
        <dbReference type="EMBL" id="SDB27529.1"/>
    </source>
</evidence>
<dbReference type="Proteomes" id="UP000199228">
    <property type="component" value="Unassembled WGS sequence"/>
</dbReference>
<proteinExistence type="predicted"/>
<keyword evidence="2" id="KW-1185">Reference proteome</keyword>
<dbReference type="STRING" id="1732.SAMN02910417_02039"/>
<organism evidence="1 2">
    <name type="scientific">Eubacterium oxidoreducens</name>
    <dbReference type="NCBI Taxonomy" id="1732"/>
    <lineage>
        <taxon>Bacteria</taxon>
        <taxon>Bacillati</taxon>
        <taxon>Bacillota</taxon>
        <taxon>Clostridia</taxon>
        <taxon>Eubacteriales</taxon>
        <taxon>Eubacteriaceae</taxon>
        <taxon>Eubacterium</taxon>
    </lineage>
</organism>